<dbReference type="AlphaFoldDB" id="A0A6I6F224"/>
<protein>
    <recommendedName>
        <fullName evidence="3">Ketopantoate reductase C-terminal domain-containing protein</fullName>
    </recommendedName>
</protein>
<name>A0A6I6F224_9CLOT</name>
<evidence type="ECO:0000313" key="1">
    <source>
        <dbReference type="EMBL" id="QGU94797.1"/>
    </source>
</evidence>
<keyword evidence="2" id="KW-1185">Reference proteome</keyword>
<sequence>MVHNEEKNLTIEKVGKEKGVATPINDIVVEIIKGIENGKYEYEAKNIELFRK</sequence>
<evidence type="ECO:0000313" key="2">
    <source>
        <dbReference type="Proteomes" id="UP000422764"/>
    </source>
</evidence>
<dbReference type="Proteomes" id="UP000422764">
    <property type="component" value="Chromosome"/>
</dbReference>
<reference evidence="1 2" key="1">
    <citation type="submission" date="2019-12" db="EMBL/GenBank/DDBJ databases">
        <title>Genome sequenceing of Clostridium bovifaecis.</title>
        <authorList>
            <person name="Yao Y."/>
        </authorList>
    </citation>
    <scope>NUCLEOTIDE SEQUENCE [LARGE SCALE GENOMIC DNA]</scope>
    <source>
        <strain evidence="1 2">BXX</strain>
    </source>
</reference>
<gene>
    <name evidence="1" type="ORF">GOM49_06525</name>
</gene>
<proteinExistence type="predicted"/>
<accession>A0A6I6F224</accession>
<evidence type="ECO:0008006" key="3">
    <source>
        <dbReference type="Google" id="ProtNLM"/>
    </source>
</evidence>
<organism evidence="1 2">
    <name type="scientific">Clostridium bovifaecis</name>
    <dbReference type="NCBI Taxonomy" id="2184719"/>
    <lineage>
        <taxon>Bacteria</taxon>
        <taxon>Bacillati</taxon>
        <taxon>Bacillota</taxon>
        <taxon>Clostridia</taxon>
        <taxon>Eubacteriales</taxon>
        <taxon>Clostridiaceae</taxon>
        <taxon>Clostridium</taxon>
    </lineage>
</organism>
<dbReference type="EMBL" id="CP046522">
    <property type="protein sequence ID" value="QGU94797.1"/>
    <property type="molecule type" value="Genomic_DNA"/>
</dbReference>